<dbReference type="InterPro" id="IPR025403">
    <property type="entry name" value="TgpA-like_C"/>
</dbReference>
<feature type="transmembrane region" description="Helical" evidence="2">
    <location>
        <begin position="16"/>
        <end position="35"/>
    </location>
</feature>
<feature type="transmembrane region" description="Helical" evidence="2">
    <location>
        <begin position="82"/>
        <end position="107"/>
    </location>
</feature>
<name>A0A561ECU1_9MICO</name>
<feature type="domain" description="Protein-glutamine gamma-glutamyltransferase-like C-terminal" evidence="3">
    <location>
        <begin position="154"/>
        <end position="223"/>
    </location>
</feature>
<organism evidence="4 5">
    <name type="scientific">Rudaeicoccus suwonensis</name>
    <dbReference type="NCBI Taxonomy" id="657409"/>
    <lineage>
        <taxon>Bacteria</taxon>
        <taxon>Bacillati</taxon>
        <taxon>Actinomycetota</taxon>
        <taxon>Actinomycetes</taxon>
        <taxon>Micrococcales</taxon>
        <taxon>Dermacoccaceae</taxon>
        <taxon>Rudaeicoccus</taxon>
    </lineage>
</organism>
<gene>
    <name evidence="4" type="ORF">BKA23_2250</name>
</gene>
<protein>
    <submittedName>
        <fullName evidence="4">Uncharacterized protein DUF4129</fullName>
    </submittedName>
</protein>
<sequence length="235" mass="25304">MLGGHHTSQTTAARSWPLVGTAAVAVATLLFLSIARRPGFAYTTGRETIGDLGVPHHAPRPTTVGSRSSAPVQAPLHSHHSLIGPSIVALVGVVLAVILVVSAVRWLMEYLRDRRRLDPIAVQVAAPSTTFAETVEQQHEAMRLGTPTNAIIACWVAFERTAAEVGVPRRPAETSGELAELICQAFSVDRAALQELAELYGEARFSDHPLQEAHRDRAIAALQRIRASLDRQPIG</sequence>
<evidence type="ECO:0000256" key="2">
    <source>
        <dbReference type="SAM" id="Phobius"/>
    </source>
</evidence>
<evidence type="ECO:0000256" key="1">
    <source>
        <dbReference type="SAM" id="MobiDB-lite"/>
    </source>
</evidence>
<evidence type="ECO:0000259" key="3">
    <source>
        <dbReference type="Pfam" id="PF13559"/>
    </source>
</evidence>
<keyword evidence="2" id="KW-0472">Membrane</keyword>
<dbReference type="EMBL" id="VIVQ01000001">
    <property type="protein sequence ID" value="TWE13420.1"/>
    <property type="molecule type" value="Genomic_DNA"/>
</dbReference>
<dbReference type="AlphaFoldDB" id="A0A561ECU1"/>
<comment type="caution">
    <text evidence="4">The sequence shown here is derived from an EMBL/GenBank/DDBJ whole genome shotgun (WGS) entry which is preliminary data.</text>
</comment>
<dbReference type="Proteomes" id="UP000318297">
    <property type="component" value="Unassembled WGS sequence"/>
</dbReference>
<dbReference type="OrthoDB" id="5198230at2"/>
<keyword evidence="2" id="KW-0812">Transmembrane</keyword>
<keyword evidence="5" id="KW-1185">Reference proteome</keyword>
<dbReference type="Pfam" id="PF13559">
    <property type="entry name" value="DUF4129"/>
    <property type="match status" value="1"/>
</dbReference>
<reference evidence="4 5" key="1">
    <citation type="submission" date="2019-06" db="EMBL/GenBank/DDBJ databases">
        <title>Sequencing the genomes of 1000 actinobacteria strains.</title>
        <authorList>
            <person name="Klenk H.-P."/>
        </authorList>
    </citation>
    <scope>NUCLEOTIDE SEQUENCE [LARGE SCALE GENOMIC DNA]</scope>
    <source>
        <strain evidence="4 5">DSM 19560</strain>
    </source>
</reference>
<proteinExistence type="predicted"/>
<evidence type="ECO:0000313" key="5">
    <source>
        <dbReference type="Proteomes" id="UP000318297"/>
    </source>
</evidence>
<keyword evidence="2" id="KW-1133">Transmembrane helix</keyword>
<dbReference type="RefSeq" id="WP_145227981.1">
    <property type="nucleotide sequence ID" value="NZ_VIVQ01000001.1"/>
</dbReference>
<accession>A0A561ECU1</accession>
<feature type="region of interest" description="Disordered" evidence="1">
    <location>
        <begin position="51"/>
        <end position="71"/>
    </location>
</feature>
<evidence type="ECO:0000313" key="4">
    <source>
        <dbReference type="EMBL" id="TWE13420.1"/>
    </source>
</evidence>